<feature type="transmembrane region" description="Helical" evidence="9">
    <location>
        <begin position="234"/>
        <end position="257"/>
    </location>
</feature>
<keyword evidence="2" id="KW-0813">Transport</keyword>
<dbReference type="OrthoDB" id="445589at2"/>
<evidence type="ECO:0000256" key="5">
    <source>
        <dbReference type="ARBA" id="ARBA00022989"/>
    </source>
</evidence>
<evidence type="ECO:0000313" key="10">
    <source>
        <dbReference type="EMBL" id="RCW81928.1"/>
    </source>
</evidence>
<feature type="transmembrane region" description="Helical" evidence="9">
    <location>
        <begin position="44"/>
        <end position="62"/>
    </location>
</feature>
<dbReference type="PANTHER" id="PTHR33281">
    <property type="entry name" value="UPF0187 PROTEIN YNEE"/>
    <property type="match status" value="1"/>
</dbReference>
<evidence type="ECO:0000313" key="11">
    <source>
        <dbReference type="Proteomes" id="UP000253324"/>
    </source>
</evidence>
<dbReference type="RefSeq" id="WP_114430961.1">
    <property type="nucleotide sequence ID" value="NZ_QPJM01000009.1"/>
</dbReference>
<comment type="subcellular location">
    <subcellularLocation>
        <location evidence="1">Cell membrane</location>
        <topology evidence="1">Multi-pass membrane protein</topology>
    </subcellularLocation>
</comment>
<evidence type="ECO:0000256" key="8">
    <source>
        <dbReference type="ARBA" id="ARBA00034708"/>
    </source>
</evidence>
<dbReference type="EMBL" id="QPJM01000009">
    <property type="protein sequence ID" value="RCW81928.1"/>
    <property type="molecule type" value="Genomic_DNA"/>
</dbReference>
<name>A0A368YQS8_9HYPH</name>
<keyword evidence="11" id="KW-1185">Reference proteome</keyword>
<keyword evidence="4 9" id="KW-0812">Transmembrane</keyword>
<keyword evidence="5 9" id="KW-1133">Transmembrane helix</keyword>
<keyword evidence="7 9" id="KW-0472">Membrane</keyword>
<dbReference type="PANTHER" id="PTHR33281:SF19">
    <property type="entry name" value="VOLTAGE-DEPENDENT ANION CHANNEL-FORMING PROTEIN YNEE"/>
    <property type="match status" value="1"/>
</dbReference>
<evidence type="ECO:0000256" key="6">
    <source>
        <dbReference type="ARBA" id="ARBA00023065"/>
    </source>
</evidence>
<dbReference type="GO" id="GO:0005254">
    <property type="term" value="F:chloride channel activity"/>
    <property type="evidence" value="ECO:0007669"/>
    <property type="project" value="InterPro"/>
</dbReference>
<proteinExistence type="inferred from homology"/>
<evidence type="ECO:0000256" key="1">
    <source>
        <dbReference type="ARBA" id="ARBA00004651"/>
    </source>
</evidence>
<evidence type="ECO:0000256" key="2">
    <source>
        <dbReference type="ARBA" id="ARBA00022448"/>
    </source>
</evidence>
<keyword evidence="3" id="KW-1003">Cell membrane</keyword>
<comment type="similarity">
    <text evidence="8">Belongs to the anion channel-forming bestrophin (TC 1.A.46) family.</text>
</comment>
<accession>A0A368YQS8</accession>
<dbReference type="InterPro" id="IPR044669">
    <property type="entry name" value="YneE/VCCN1/2-like"/>
</dbReference>
<evidence type="ECO:0000256" key="4">
    <source>
        <dbReference type="ARBA" id="ARBA00022692"/>
    </source>
</evidence>
<evidence type="ECO:0000256" key="9">
    <source>
        <dbReference type="SAM" id="Phobius"/>
    </source>
</evidence>
<keyword evidence="6" id="KW-0406">Ion transport</keyword>
<dbReference type="Proteomes" id="UP000253324">
    <property type="component" value="Unassembled WGS sequence"/>
</dbReference>
<comment type="caution">
    <text evidence="10">The sequence shown here is derived from an EMBL/GenBank/DDBJ whole genome shotgun (WGS) entry which is preliminary data.</text>
</comment>
<protein>
    <submittedName>
        <fullName evidence="10">Putative membrane protein</fullName>
    </submittedName>
</protein>
<gene>
    <name evidence="10" type="ORF">C7476_109110</name>
</gene>
<reference evidence="10 11" key="1">
    <citation type="submission" date="2018-07" db="EMBL/GenBank/DDBJ databases">
        <title>Genomic Encyclopedia of Type Strains, Phase III (KMG-III): the genomes of soil and plant-associated and newly described type strains.</title>
        <authorList>
            <person name="Whitman W."/>
        </authorList>
    </citation>
    <scope>NUCLEOTIDE SEQUENCE [LARGE SCALE GENOMIC DNA]</scope>
    <source>
        <strain evidence="10 11">31-25a</strain>
    </source>
</reference>
<dbReference type="GO" id="GO:0005886">
    <property type="term" value="C:plasma membrane"/>
    <property type="evidence" value="ECO:0007669"/>
    <property type="project" value="UniProtKB-SubCell"/>
</dbReference>
<dbReference type="AlphaFoldDB" id="A0A368YQS8"/>
<dbReference type="Pfam" id="PF25539">
    <property type="entry name" value="Bestrophin_2"/>
    <property type="match status" value="1"/>
</dbReference>
<sequence>MHIGRQYSVNDFLAWTRKETQWLIGWALFATLFLHVSTLNFLTVPAPILTIVGAALAISLAFKSQQCFARCTNALTLSEQLNGSSFILAERLISATCELGDVPSGARLEDMFYRHFAWLTSLRFYLRDSRSWENRFDAGNIRFLAKIPSPESTSALDDELKNYLSDDEVQKIMACSGDKESLILDWQYEALRKLRKQNLISEYMFIGLIARLDDLSRLQGGLKLIKNYPYPRNYYSIAVILVKMFVAIIPFGLFPFAYELGKSAGIADWTAWLNVPFSVAVGWVFVSLEKVGENSSNPFEGNANDVPISSIARRIEIAMRGMMGESNDLQPIVAKSDILF</sequence>
<organism evidence="10 11">
    <name type="scientific">Phyllobacterium bourgognense</name>
    <dbReference type="NCBI Taxonomy" id="314236"/>
    <lineage>
        <taxon>Bacteria</taxon>
        <taxon>Pseudomonadati</taxon>
        <taxon>Pseudomonadota</taxon>
        <taxon>Alphaproteobacteria</taxon>
        <taxon>Hyphomicrobiales</taxon>
        <taxon>Phyllobacteriaceae</taxon>
        <taxon>Phyllobacterium</taxon>
    </lineage>
</organism>
<feature type="transmembrane region" description="Helical" evidence="9">
    <location>
        <begin position="269"/>
        <end position="288"/>
    </location>
</feature>
<feature type="transmembrane region" description="Helical" evidence="9">
    <location>
        <begin position="21"/>
        <end position="38"/>
    </location>
</feature>
<evidence type="ECO:0000256" key="3">
    <source>
        <dbReference type="ARBA" id="ARBA00022475"/>
    </source>
</evidence>
<evidence type="ECO:0000256" key="7">
    <source>
        <dbReference type="ARBA" id="ARBA00023136"/>
    </source>
</evidence>